<feature type="compositionally biased region" description="Basic residues" evidence="1">
    <location>
        <begin position="279"/>
        <end position="290"/>
    </location>
</feature>
<dbReference type="GO" id="GO:0005886">
    <property type="term" value="C:plasma membrane"/>
    <property type="evidence" value="ECO:0007669"/>
    <property type="project" value="EnsemblPlants"/>
</dbReference>
<dbReference type="OMA" id="QKDYCST"/>
<keyword evidence="3" id="KW-1185">Reference proteome</keyword>
<dbReference type="GO" id="GO:2000012">
    <property type="term" value="P:regulation of auxin polar transport"/>
    <property type="evidence" value="ECO:0007669"/>
    <property type="project" value="EnsemblPlants"/>
</dbReference>
<accession>A2ZED5</accession>
<dbReference type="GO" id="GO:0005634">
    <property type="term" value="C:nucleus"/>
    <property type="evidence" value="ECO:0007669"/>
    <property type="project" value="EnsemblPlants"/>
</dbReference>
<reference evidence="2 3" key="1">
    <citation type="journal article" date="2005" name="PLoS Biol.">
        <title>The genomes of Oryza sativa: a history of duplications.</title>
        <authorList>
            <person name="Yu J."/>
            <person name="Wang J."/>
            <person name="Lin W."/>
            <person name="Li S."/>
            <person name="Li H."/>
            <person name="Zhou J."/>
            <person name="Ni P."/>
            <person name="Dong W."/>
            <person name="Hu S."/>
            <person name="Zeng C."/>
            <person name="Zhang J."/>
            <person name="Zhang Y."/>
            <person name="Li R."/>
            <person name="Xu Z."/>
            <person name="Li S."/>
            <person name="Li X."/>
            <person name="Zheng H."/>
            <person name="Cong L."/>
            <person name="Lin L."/>
            <person name="Yin J."/>
            <person name="Geng J."/>
            <person name="Li G."/>
            <person name="Shi J."/>
            <person name="Liu J."/>
            <person name="Lv H."/>
            <person name="Li J."/>
            <person name="Wang J."/>
            <person name="Deng Y."/>
            <person name="Ran L."/>
            <person name="Shi X."/>
            <person name="Wang X."/>
            <person name="Wu Q."/>
            <person name="Li C."/>
            <person name="Ren X."/>
            <person name="Wang J."/>
            <person name="Wang X."/>
            <person name="Li D."/>
            <person name="Liu D."/>
            <person name="Zhang X."/>
            <person name="Ji Z."/>
            <person name="Zhao W."/>
            <person name="Sun Y."/>
            <person name="Zhang Z."/>
            <person name="Bao J."/>
            <person name="Han Y."/>
            <person name="Dong L."/>
            <person name="Ji J."/>
            <person name="Chen P."/>
            <person name="Wu S."/>
            <person name="Liu J."/>
            <person name="Xiao Y."/>
            <person name="Bu D."/>
            <person name="Tan J."/>
            <person name="Yang L."/>
            <person name="Ye C."/>
            <person name="Zhang J."/>
            <person name="Xu J."/>
            <person name="Zhou Y."/>
            <person name="Yu Y."/>
            <person name="Zhang B."/>
            <person name="Zhuang S."/>
            <person name="Wei H."/>
            <person name="Liu B."/>
            <person name="Lei M."/>
            <person name="Yu H."/>
            <person name="Li Y."/>
            <person name="Xu H."/>
            <person name="Wei S."/>
            <person name="He X."/>
            <person name="Fang L."/>
            <person name="Zhang Z."/>
            <person name="Zhang Y."/>
            <person name="Huang X."/>
            <person name="Su Z."/>
            <person name="Tong W."/>
            <person name="Li J."/>
            <person name="Tong Z."/>
            <person name="Li S."/>
            <person name="Ye J."/>
            <person name="Wang L."/>
            <person name="Fang L."/>
            <person name="Lei T."/>
            <person name="Chen C."/>
            <person name="Chen H."/>
            <person name="Xu Z."/>
            <person name="Li H."/>
            <person name="Huang H."/>
            <person name="Zhang F."/>
            <person name="Xu H."/>
            <person name="Li N."/>
            <person name="Zhao C."/>
            <person name="Li S."/>
            <person name="Dong L."/>
            <person name="Huang Y."/>
            <person name="Li L."/>
            <person name="Xi Y."/>
            <person name="Qi Q."/>
            <person name="Li W."/>
            <person name="Zhang B."/>
            <person name="Hu W."/>
            <person name="Zhang Y."/>
            <person name="Tian X."/>
            <person name="Jiao Y."/>
            <person name="Liang X."/>
            <person name="Jin J."/>
            <person name="Gao L."/>
            <person name="Zheng W."/>
            <person name="Hao B."/>
            <person name="Liu S."/>
            <person name="Wang W."/>
            <person name="Yuan L."/>
            <person name="Cao M."/>
            <person name="McDermott J."/>
            <person name="Samudrala R."/>
            <person name="Wang J."/>
            <person name="Wong G.K."/>
            <person name="Yang H."/>
        </authorList>
    </citation>
    <scope>NUCLEOTIDE SEQUENCE [LARGE SCALE GENOMIC DNA]</scope>
    <source>
        <strain evidence="3">cv. 93-11</strain>
    </source>
</reference>
<evidence type="ECO:0000313" key="3">
    <source>
        <dbReference type="Proteomes" id="UP000007015"/>
    </source>
</evidence>
<name>A2ZED5_ORYSI</name>
<proteinExistence type="predicted"/>
<organism evidence="2 3">
    <name type="scientific">Oryza sativa subsp. indica</name>
    <name type="common">Rice</name>
    <dbReference type="NCBI Taxonomy" id="39946"/>
    <lineage>
        <taxon>Eukaryota</taxon>
        <taxon>Viridiplantae</taxon>
        <taxon>Streptophyta</taxon>
        <taxon>Embryophyta</taxon>
        <taxon>Tracheophyta</taxon>
        <taxon>Spermatophyta</taxon>
        <taxon>Magnoliopsida</taxon>
        <taxon>Liliopsida</taxon>
        <taxon>Poales</taxon>
        <taxon>Poaceae</taxon>
        <taxon>BOP clade</taxon>
        <taxon>Oryzoideae</taxon>
        <taxon>Oryzeae</taxon>
        <taxon>Oryzinae</taxon>
        <taxon>Oryza</taxon>
        <taxon>Oryza sativa</taxon>
    </lineage>
</organism>
<protein>
    <submittedName>
        <fullName evidence="2">Uncharacterized protein</fullName>
    </submittedName>
</protein>
<dbReference type="Proteomes" id="UP000007015">
    <property type="component" value="Chromosome 11"/>
</dbReference>
<dbReference type="Gramene" id="BGIOSGA035285-TA">
    <property type="protein sequence ID" value="BGIOSGA035285-PA"/>
    <property type="gene ID" value="BGIOSGA035285"/>
</dbReference>
<dbReference type="STRING" id="39946.A2ZED5"/>
<gene>
    <name evidence="2" type="ORF">OsI_36150</name>
</gene>
<dbReference type="PANTHER" id="PTHR34959">
    <property type="entry name" value="PROTEIN LAZY 1"/>
    <property type="match status" value="1"/>
</dbReference>
<dbReference type="PANTHER" id="PTHR34959:SF3">
    <property type="entry name" value="PROTEIN LAZY 1"/>
    <property type="match status" value="1"/>
</dbReference>
<dbReference type="InterPro" id="IPR038928">
    <property type="entry name" value="LAZY1"/>
</dbReference>
<sequence>MKLLGWMHRKLRSNNDVFKEFNTGGGGACNCIAGLASPDHDNDYFSGDDAAHASPPVTAGDLFTFGGGGLLTIGTLGIAAVAIPGGGDDDYDIDFEVDATSDDDGGFTVEDDDADVGGAVTPTFTFPAATAAEAVVATVEKAVAAVEAIAEKDDDTTTEDDLMVVSAELEKVLGGVDVASARVSFAMGGGVGVDCPLQGFLFGSPVSDVESRPEYLQAPRDSSGSCGGGGRRTSLGELFMRTRFADEKVALVAVAEGEDGVAGDDGAAAAGVGGDRAGKRAGYKTMKKRKVKDEKGGGGATGGGMPATVTKSKFQKLEHSRFNSDSHDLELNISNFIKRQKDYCSTILQIFHRKVYPENTLLTRNLTKKSRNRGAATGDPDEPLASPVLRCRKDHPMRGFGCCTNGAFGASSPGGNGEMNGSKSGHWIKTDADYLVLEL</sequence>
<dbReference type="AlphaFoldDB" id="A2ZED5"/>
<evidence type="ECO:0000313" key="2">
    <source>
        <dbReference type="EMBL" id="EAY80969.1"/>
    </source>
</evidence>
<feature type="region of interest" description="Disordered" evidence="1">
    <location>
        <begin position="278"/>
        <end position="307"/>
    </location>
</feature>
<dbReference type="HOGENOM" id="CLU_061468_0_0_1"/>
<dbReference type="EMBL" id="CM000136">
    <property type="protein sequence ID" value="EAY80969.1"/>
    <property type="molecule type" value="Genomic_DNA"/>
</dbReference>
<dbReference type="GO" id="GO:0009630">
    <property type="term" value="P:gravitropism"/>
    <property type="evidence" value="ECO:0007669"/>
    <property type="project" value="InterPro"/>
</dbReference>
<feature type="region of interest" description="Disordered" evidence="1">
    <location>
        <begin position="366"/>
        <end position="387"/>
    </location>
</feature>
<evidence type="ECO:0000256" key="1">
    <source>
        <dbReference type="SAM" id="MobiDB-lite"/>
    </source>
</evidence>